<name>A0A2P2NXT1_RHIMU</name>
<protein>
    <submittedName>
        <fullName evidence="1">Uncharacterized protein</fullName>
    </submittedName>
</protein>
<proteinExistence type="predicted"/>
<dbReference type="AlphaFoldDB" id="A0A2P2NXT1"/>
<evidence type="ECO:0000313" key="1">
    <source>
        <dbReference type="EMBL" id="MBX47239.1"/>
    </source>
</evidence>
<sequence length="36" mass="4009">MTVMIQLLVSFTFSKAGSMLIVVYVVCCFSMQLSCK</sequence>
<accession>A0A2P2NXT1</accession>
<organism evidence="1">
    <name type="scientific">Rhizophora mucronata</name>
    <name type="common">Asiatic mangrove</name>
    <dbReference type="NCBI Taxonomy" id="61149"/>
    <lineage>
        <taxon>Eukaryota</taxon>
        <taxon>Viridiplantae</taxon>
        <taxon>Streptophyta</taxon>
        <taxon>Embryophyta</taxon>
        <taxon>Tracheophyta</taxon>
        <taxon>Spermatophyta</taxon>
        <taxon>Magnoliopsida</taxon>
        <taxon>eudicotyledons</taxon>
        <taxon>Gunneridae</taxon>
        <taxon>Pentapetalae</taxon>
        <taxon>rosids</taxon>
        <taxon>fabids</taxon>
        <taxon>Malpighiales</taxon>
        <taxon>Rhizophoraceae</taxon>
        <taxon>Rhizophora</taxon>
    </lineage>
</organism>
<dbReference type="EMBL" id="GGEC01066755">
    <property type="protein sequence ID" value="MBX47239.1"/>
    <property type="molecule type" value="Transcribed_RNA"/>
</dbReference>
<reference evidence="1" key="1">
    <citation type="submission" date="2018-02" db="EMBL/GenBank/DDBJ databases">
        <title>Rhizophora mucronata_Transcriptome.</title>
        <authorList>
            <person name="Meera S.P."/>
            <person name="Sreeshan A."/>
            <person name="Augustine A."/>
        </authorList>
    </citation>
    <scope>NUCLEOTIDE SEQUENCE</scope>
    <source>
        <tissue evidence="1">Leaf</tissue>
    </source>
</reference>